<gene>
    <name evidence="2" type="ORF">OHU69_48690</name>
</gene>
<feature type="compositionally biased region" description="Pro residues" evidence="1">
    <location>
        <begin position="191"/>
        <end position="209"/>
    </location>
</feature>
<dbReference type="AlphaFoldDB" id="A0AAU1ULQ3"/>
<sequence length="218" mass="23518">MVSHPATGPAAISRPQLVHSTRGSFITCPVWPHLPRLGIKYTLDAPVYLPQAARAAHTAVKAAPGNLARSAAQLRSRLTQPVTRQLPAVRDFSQTYWNNVGGRWAGNKIRMHRGLPPRPHPRTPPRVVNRPLLPAPAAHRPAAAPGPAPMRARPPRRSARPVAQPAASSQQQALRRRLYRMSTNAARRAPDPAPQSPAAPAGPPPPTAQPAPARRRTP</sequence>
<feature type="compositionally biased region" description="Low complexity" evidence="1">
    <location>
        <begin position="125"/>
        <end position="151"/>
    </location>
</feature>
<dbReference type="EMBL" id="CP108195">
    <property type="protein sequence ID" value="WTS18175.1"/>
    <property type="molecule type" value="Genomic_DNA"/>
</dbReference>
<name>A0AAU1ULQ3_9ACTN</name>
<reference evidence="2" key="1">
    <citation type="submission" date="2022-10" db="EMBL/GenBank/DDBJ databases">
        <title>The complete genomes of actinobacterial strains from the NBC collection.</title>
        <authorList>
            <person name="Joergensen T.S."/>
            <person name="Alvarez Arevalo M."/>
            <person name="Sterndorff E.B."/>
            <person name="Faurdal D."/>
            <person name="Vuksanovic O."/>
            <person name="Mourched A.-S."/>
            <person name="Charusanti P."/>
            <person name="Shaw S."/>
            <person name="Blin K."/>
            <person name="Weber T."/>
        </authorList>
    </citation>
    <scope>NUCLEOTIDE SEQUENCE</scope>
    <source>
        <strain evidence="2">NBC_00119</strain>
    </source>
</reference>
<feature type="compositionally biased region" description="Basic residues" evidence="1">
    <location>
        <begin position="112"/>
        <end position="123"/>
    </location>
</feature>
<organism evidence="2">
    <name type="scientific">Streptomyces sp. NBC_00119</name>
    <dbReference type="NCBI Taxonomy" id="2975659"/>
    <lineage>
        <taxon>Bacteria</taxon>
        <taxon>Bacillati</taxon>
        <taxon>Actinomycetota</taxon>
        <taxon>Actinomycetes</taxon>
        <taxon>Kitasatosporales</taxon>
        <taxon>Streptomycetaceae</taxon>
        <taxon>Streptomyces</taxon>
    </lineage>
</organism>
<accession>A0AAU1ULQ3</accession>
<evidence type="ECO:0000313" key="2">
    <source>
        <dbReference type="EMBL" id="WTS18175.1"/>
    </source>
</evidence>
<proteinExistence type="predicted"/>
<feature type="compositionally biased region" description="Low complexity" evidence="1">
    <location>
        <begin position="160"/>
        <end position="173"/>
    </location>
</feature>
<feature type="region of interest" description="Disordered" evidence="1">
    <location>
        <begin position="112"/>
        <end position="218"/>
    </location>
</feature>
<evidence type="ECO:0000256" key="1">
    <source>
        <dbReference type="SAM" id="MobiDB-lite"/>
    </source>
</evidence>
<protein>
    <submittedName>
        <fullName evidence="2">Uncharacterized protein</fullName>
    </submittedName>
</protein>